<sequence length="159" mass="18382">MPTFLSWKLYQLTENYERAEGVCLPRCVLYTHYLDFCKKKKFTPAGAATFGKEDDEEDFGCFEIFLRPFPISNTCFGPYKIIPTLIIRQKFPKLTTRRLGTRGQSKYHYYGIGIKETSIYYHSVYSGKGLTRLRKQGHLKISPVTISSARSKLKSIMVL</sequence>
<dbReference type="PANTHER" id="PTHR12619">
    <property type="entry name" value="RFX TRANSCRIPTION FACTOR FAMILY"/>
    <property type="match status" value="1"/>
</dbReference>
<gene>
    <name evidence="3" type="ORF">KUTeg_023404</name>
</gene>
<name>A0ABQ9E1K9_TEGGR</name>
<protein>
    <recommendedName>
        <fullName evidence="2">RFX-type winged-helix domain-containing protein</fullName>
    </recommendedName>
</protein>
<dbReference type="SUPFAM" id="SSF46785">
    <property type="entry name" value="Winged helix' DNA-binding domain"/>
    <property type="match status" value="2"/>
</dbReference>
<evidence type="ECO:0000313" key="3">
    <source>
        <dbReference type="EMBL" id="KAJ8299344.1"/>
    </source>
</evidence>
<dbReference type="Proteomes" id="UP001217089">
    <property type="component" value="Unassembled WGS sequence"/>
</dbReference>
<keyword evidence="4" id="KW-1185">Reference proteome</keyword>
<dbReference type="EMBL" id="JARBDR010000921">
    <property type="protein sequence ID" value="KAJ8299344.1"/>
    <property type="molecule type" value="Genomic_DNA"/>
</dbReference>
<evidence type="ECO:0000259" key="2">
    <source>
        <dbReference type="PROSITE" id="PS51526"/>
    </source>
</evidence>
<evidence type="ECO:0000256" key="1">
    <source>
        <dbReference type="ARBA" id="ARBA00023125"/>
    </source>
</evidence>
<keyword evidence="1" id="KW-0238">DNA-binding</keyword>
<proteinExistence type="predicted"/>
<dbReference type="Pfam" id="PF02257">
    <property type="entry name" value="RFX_DNA_binding"/>
    <property type="match status" value="2"/>
</dbReference>
<dbReference type="PANTHER" id="PTHR12619:SF32">
    <property type="entry name" value="RFX-TYPE WINGED-HELIX DOMAIN-CONTAINING PROTEIN"/>
    <property type="match status" value="1"/>
</dbReference>
<feature type="domain" description="RFX-type winged-helix" evidence="2">
    <location>
        <begin position="8"/>
        <end position="116"/>
    </location>
</feature>
<comment type="caution">
    <text evidence="3">The sequence shown here is derived from an EMBL/GenBank/DDBJ whole genome shotgun (WGS) entry which is preliminary data.</text>
</comment>
<accession>A0ABQ9E1K9</accession>
<dbReference type="InterPro" id="IPR003150">
    <property type="entry name" value="DNA-bd_RFX"/>
</dbReference>
<evidence type="ECO:0000313" key="4">
    <source>
        <dbReference type="Proteomes" id="UP001217089"/>
    </source>
</evidence>
<organism evidence="3 4">
    <name type="scientific">Tegillarca granosa</name>
    <name type="common">Malaysian cockle</name>
    <name type="synonym">Anadara granosa</name>
    <dbReference type="NCBI Taxonomy" id="220873"/>
    <lineage>
        <taxon>Eukaryota</taxon>
        <taxon>Metazoa</taxon>
        <taxon>Spiralia</taxon>
        <taxon>Lophotrochozoa</taxon>
        <taxon>Mollusca</taxon>
        <taxon>Bivalvia</taxon>
        <taxon>Autobranchia</taxon>
        <taxon>Pteriomorphia</taxon>
        <taxon>Arcoida</taxon>
        <taxon>Arcoidea</taxon>
        <taxon>Arcidae</taxon>
        <taxon>Tegillarca</taxon>
    </lineage>
</organism>
<dbReference type="Gene3D" id="1.10.10.10">
    <property type="entry name" value="Winged helix-like DNA-binding domain superfamily/Winged helix DNA-binding domain"/>
    <property type="match status" value="2"/>
</dbReference>
<dbReference type="PROSITE" id="PS51526">
    <property type="entry name" value="RFX_DBD"/>
    <property type="match status" value="1"/>
</dbReference>
<dbReference type="InterPro" id="IPR039779">
    <property type="entry name" value="RFX-like"/>
</dbReference>
<dbReference type="InterPro" id="IPR036390">
    <property type="entry name" value="WH_DNA-bd_sf"/>
</dbReference>
<dbReference type="InterPro" id="IPR036388">
    <property type="entry name" value="WH-like_DNA-bd_sf"/>
</dbReference>
<reference evidence="3 4" key="1">
    <citation type="submission" date="2022-12" db="EMBL/GenBank/DDBJ databases">
        <title>Chromosome-level genome of Tegillarca granosa.</title>
        <authorList>
            <person name="Kim J."/>
        </authorList>
    </citation>
    <scope>NUCLEOTIDE SEQUENCE [LARGE SCALE GENOMIC DNA]</scope>
    <source>
        <strain evidence="3">Teg-2019</strain>
        <tissue evidence="3">Adductor muscle</tissue>
    </source>
</reference>